<dbReference type="PANTHER" id="PTHR18895">
    <property type="entry name" value="HEMK METHYLTRANSFERASE"/>
    <property type="match status" value="1"/>
</dbReference>
<keyword evidence="3" id="KW-0808">Transferase</keyword>
<sequence length="241" mass="28446">MAYKMNNEETLILEKKRYGLEPKITEKEYELLRQNYPIQLIMGYVEYLNTRINLREQVLIPRYETEEMVDIYLKEFAAENQEVLDLCCGSGFIGLAIKKNLRSAKVTLVDISDEAIKQTIENSIVNFGFNHDLKIYQSDLFTNVKGRFDVIISNPPYLNCNDKSLDWKALSFEPKIALCAPEDGWYFYDKILKKYKNYLKKNGWLIMEINPQHIEKWKQIKGAQIKKDINGKYRFVFIQNI</sequence>
<dbReference type="eggNOG" id="COG2890">
    <property type="taxonomic scope" value="Bacteria"/>
</dbReference>
<proteinExistence type="predicted"/>
<dbReference type="PROSITE" id="PS00092">
    <property type="entry name" value="N6_MTASE"/>
    <property type="match status" value="1"/>
</dbReference>
<evidence type="ECO:0000256" key="2">
    <source>
        <dbReference type="ARBA" id="ARBA00022603"/>
    </source>
</evidence>
<evidence type="ECO:0000259" key="6">
    <source>
        <dbReference type="Pfam" id="PF05175"/>
    </source>
</evidence>
<keyword evidence="4" id="KW-0949">S-adenosyl-L-methionine</keyword>
<evidence type="ECO:0000256" key="4">
    <source>
        <dbReference type="ARBA" id="ARBA00022691"/>
    </source>
</evidence>
<dbReference type="NCBIfam" id="TIGR00536">
    <property type="entry name" value="hemK_fam"/>
    <property type="match status" value="1"/>
</dbReference>
<dbReference type="EC" id="2.1.1.297" evidence="1"/>
<evidence type="ECO:0000256" key="5">
    <source>
        <dbReference type="ARBA" id="ARBA00048391"/>
    </source>
</evidence>
<dbReference type="GO" id="GO:0003676">
    <property type="term" value="F:nucleic acid binding"/>
    <property type="evidence" value="ECO:0007669"/>
    <property type="project" value="InterPro"/>
</dbReference>
<dbReference type="InterPro" id="IPR050320">
    <property type="entry name" value="N5-glutamine_MTase"/>
</dbReference>
<dbReference type="EMBL" id="AP009608">
    <property type="protein sequence ID" value="BAH70041.1"/>
    <property type="molecule type" value="Genomic_DNA"/>
</dbReference>
<evidence type="ECO:0000313" key="8">
    <source>
        <dbReference type="Proteomes" id="UP000006810"/>
    </source>
</evidence>
<keyword evidence="2" id="KW-0489">Methyltransferase</keyword>
<protein>
    <recommendedName>
        <fullName evidence="1">peptide chain release factor N(5)-glutamine methyltransferase</fullName>
        <ecNumber evidence="1">2.1.1.297</ecNumber>
    </recommendedName>
</protein>
<dbReference type="InterPro" id="IPR002052">
    <property type="entry name" value="DNA_methylase_N6_adenine_CS"/>
</dbReference>
<accession>C4XFW9</accession>
<comment type="catalytic activity">
    <reaction evidence="5">
        <text>L-glutaminyl-[peptide chain release factor] + S-adenosyl-L-methionine = N(5)-methyl-L-glutaminyl-[peptide chain release factor] + S-adenosyl-L-homocysteine + H(+)</text>
        <dbReference type="Rhea" id="RHEA:42896"/>
        <dbReference type="Rhea" id="RHEA-COMP:10271"/>
        <dbReference type="Rhea" id="RHEA-COMP:10272"/>
        <dbReference type="ChEBI" id="CHEBI:15378"/>
        <dbReference type="ChEBI" id="CHEBI:30011"/>
        <dbReference type="ChEBI" id="CHEBI:57856"/>
        <dbReference type="ChEBI" id="CHEBI:59789"/>
        <dbReference type="ChEBI" id="CHEBI:61891"/>
        <dbReference type="EC" id="2.1.1.297"/>
    </reaction>
</comment>
<dbReference type="GO" id="GO:0032259">
    <property type="term" value="P:methylation"/>
    <property type="evidence" value="ECO:0007669"/>
    <property type="project" value="UniProtKB-KW"/>
</dbReference>
<organism evidence="7 8">
    <name type="scientific">Mycoplasmopsis fermentans (strain ATCC 19989 / NBRC 14854 / NCTC 10117 / PG18)</name>
    <name type="common">Mycoplasma fermentans</name>
    <dbReference type="NCBI Taxonomy" id="496833"/>
    <lineage>
        <taxon>Bacteria</taxon>
        <taxon>Bacillati</taxon>
        <taxon>Mycoplasmatota</taxon>
        <taxon>Mycoplasmoidales</taxon>
        <taxon>Metamycoplasmataceae</taxon>
        <taxon>Mycoplasmopsis</taxon>
    </lineage>
</organism>
<evidence type="ECO:0000256" key="1">
    <source>
        <dbReference type="ARBA" id="ARBA00012771"/>
    </source>
</evidence>
<dbReference type="Proteomes" id="UP000006810">
    <property type="component" value="Chromosome"/>
</dbReference>
<feature type="domain" description="Methyltransferase small" evidence="6">
    <location>
        <begin position="72"/>
        <end position="161"/>
    </location>
</feature>
<evidence type="ECO:0000256" key="3">
    <source>
        <dbReference type="ARBA" id="ARBA00022679"/>
    </source>
</evidence>
<dbReference type="InterPro" id="IPR029063">
    <property type="entry name" value="SAM-dependent_MTases_sf"/>
</dbReference>
<dbReference type="InterPro" id="IPR007848">
    <property type="entry name" value="Small_mtfrase_dom"/>
</dbReference>
<dbReference type="GO" id="GO:0102559">
    <property type="term" value="F:peptide chain release factor N(5)-glutamine methyltransferase activity"/>
    <property type="evidence" value="ECO:0007669"/>
    <property type="project" value="UniProtKB-EC"/>
</dbReference>
<dbReference type="SUPFAM" id="SSF53335">
    <property type="entry name" value="S-adenosyl-L-methionine-dependent methyltransferases"/>
    <property type="match status" value="1"/>
</dbReference>
<dbReference type="KEGG" id="mfp:MBIO_0776"/>
<dbReference type="InterPro" id="IPR004556">
    <property type="entry name" value="HemK-like"/>
</dbReference>
<dbReference type="Pfam" id="PF05175">
    <property type="entry name" value="MTS"/>
    <property type="match status" value="1"/>
</dbReference>
<keyword evidence="8" id="KW-1185">Reference proteome</keyword>
<evidence type="ECO:0000313" key="7">
    <source>
        <dbReference type="EMBL" id="BAH70041.1"/>
    </source>
</evidence>
<dbReference type="HOGENOM" id="CLU_018398_3_2_14"/>
<dbReference type="NCBIfam" id="TIGR03534">
    <property type="entry name" value="RF_mod_PrmC"/>
    <property type="match status" value="1"/>
</dbReference>
<dbReference type="Gene3D" id="3.40.50.150">
    <property type="entry name" value="Vaccinia Virus protein VP39"/>
    <property type="match status" value="1"/>
</dbReference>
<dbReference type="AlphaFoldDB" id="C4XFW9"/>
<dbReference type="PATRIC" id="fig|496833.3.peg.369"/>
<name>C4XFW9_MYCFP</name>
<dbReference type="InterPro" id="IPR019874">
    <property type="entry name" value="RF_methyltr_PrmC"/>
</dbReference>
<gene>
    <name evidence="7" type="ordered locus">MBIO_0776</name>
</gene>
<reference evidence="7 8" key="1">
    <citation type="journal article" date="2009" name="Curr. Microbiol.">
        <title>Molecular cloning and expression of a novel cholinephosphotransferase involved in glycoglycerophospholipid biosynthesis of Mycoplasma fermentans.</title>
        <authorList>
            <person name="Ishida N."/>
            <person name="Irikura D."/>
            <person name="Matsuda K."/>
            <person name="Sato S."/>
            <person name="Asano K."/>
        </authorList>
    </citation>
    <scope>NUCLEOTIDE SEQUENCE [LARGE SCALE GENOMIC DNA]</scope>
    <source>
        <strain evidence="8">ATCC 19989 / NBRC 14854 / NCTC 10117 / PG18</strain>
    </source>
</reference>
<dbReference type="CDD" id="cd02440">
    <property type="entry name" value="AdoMet_MTases"/>
    <property type="match status" value="1"/>
</dbReference>
<dbReference type="PANTHER" id="PTHR18895:SF74">
    <property type="entry name" value="MTRF1L RELEASE FACTOR GLUTAMINE METHYLTRANSFERASE"/>
    <property type="match status" value="1"/>
</dbReference>